<dbReference type="NCBIfam" id="TIGR03843">
    <property type="entry name" value="SCO1664 family protein"/>
    <property type="match status" value="1"/>
</dbReference>
<reference evidence="1 2" key="1">
    <citation type="submission" date="2018-06" db="EMBL/GenBank/DDBJ databases">
        <title>Phytoactinopolyspora halophila sp. nov., a novel halophilic actinomycete isolated from a saline soil in China.</title>
        <authorList>
            <person name="Tang S.-K."/>
        </authorList>
    </citation>
    <scope>NUCLEOTIDE SEQUENCE [LARGE SCALE GENOMIC DNA]</scope>
    <source>
        <strain evidence="1 2">YIM 96934</strain>
    </source>
</reference>
<dbReference type="OrthoDB" id="3423180at2"/>
<dbReference type="EMBL" id="QMIG01000024">
    <property type="protein sequence ID" value="RAW10885.1"/>
    <property type="molecule type" value="Genomic_DNA"/>
</dbReference>
<dbReference type="AlphaFoldDB" id="A0A329QEK2"/>
<keyword evidence="2" id="KW-1185">Reference proteome</keyword>
<sequence>MSASQWISPAGLRSAVDLLGLLAHGELAVNGRLAVASNATFIGHVAHGEQRVTCVYKPITGERPLWDFPDGSLAAREVASYLVSEAAGWHVVPPTVLRTDGPAGAGMCQVWLEQPGTPGWVDVVAPDDVPSGTIPVLEGIDGDGSPVVLVHADRPELRRLALFDVVINNADRKGGHILTGDRGVAEHMATIVGIDHGVSCHAEPKLRTVLWGWAGTALDAAERDELERIRAMLGGELGSQLAELLTETELIAMDERVSALLQDGRMPVPEGRMPVPWPPF</sequence>
<proteinExistence type="predicted"/>
<protein>
    <submittedName>
        <fullName evidence="1">SCO1664 family protein</fullName>
    </submittedName>
</protein>
<dbReference type="InterPro" id="IPR022292">
    <property type="entry name" value="CHP03843"/>
</dbReference>
<organism evidence="1 2">
    <name type="scientific">Phytoactinopolyspora halophila</name>
    <dbReference type="NCBI Taxonomy" id="1981511"/>
    <lineage>
        <taxon>Bacteria</taxon>
        <taxon>Bacillati</taxon>
        <taxon>Actinomycetota</taxon>
        <taxon>Actinomycetes</taxon>
        <taxon>Jiangellales</taxon>
        <taxon>Jiangellaceae</taxon>
        <taxon>Phytoactinopolyspora</taxon>
    </lineage>
</organism>
<evidence type="ECO:0000313" key="2">
    <source>
        <dbReference type="Proteomes" id="UP000250462"/>
    </source>
</evidence>
<accession>A0A329QEK2</accession>
<evidence type="ECO:0000313" key="1">
    <source>
        <dbReference type="EMBL" id="RAW10885.1"/>
    </source>
</evidence>
<dbReference type="Proteomes" id="UP000250462">
    <property type="component" value="Unassembled WGS sequence"/>
</dbReference>
<gene>
    <name evidence="1" type="ORF">DPM12_18390</name>
</gene>
<comment type="caution">
    <text evidence="1">The sequence shown here is derived from an EMBL/GenBank/DDBJ whole genome shotgun (WGS) entry which is preliminary data.</text>
</comment>
<name>A0A329QEK2_9ACTN</name>